<protein>
    <submittedName>
        <fullName evidence="4">LysM peptidoglycan-binding domain-containing protein</fullName>
    </submittedName>
</protein>
<feature type="signal peptide" evidence="2">
    <location>
        <begin position="1"/>
        <end position="20"/>
    </location>
</feature>
<accession>A0A839A874</accession>
<sequence length="407" mass="45021">MRKSLKLVAATIAVSASSMAINSAEAQVIGDNEASGTWTERSIVDVADSINKEIAETGKYTIQWGDTLSVIAEALGLSVEEVTVLNQLENPDLIIAGSTLAFNEEHHQVTFANEDLGEEVTYSTETGEEVEPVETEEVIEEVVEPGVTQPITEDGLVLNTVEEWIAPETQEVEAAEEVSEFTYETAEVSYPENLVTWEEEATEEVAAEETPVVEEEIIEESVVEEPVLEEEITEVVEETPVVEEIVEEEIVEEVEEPTYETDLTVPEETQPWEVVEEEEPVVEEPVYVEPEVEEPVVEEPVVEEPASGSIDYYSASLGSMPENAGLSESELAAKLEIRRRESTHNYDIYSVSGNHYGAYQMLDSYFTTYGYGDRSPASQEAAANGYVASRYGSWQAALAHHNANNWY</sequence>
<proteinExistence type="predicted"/>
<dbReference type="Pfam" id="PF01476">
    <property type="entry name" value="LysM"/>
    <property type="match status" value="1"/>
</dbReference>
<dbReference type="RefSeq" id="WP_218931577.1">
    <property type="nucleotide sequence ID" value="NZ_JACAOA010000026.1"/>
</dbReference>
<dbReference type="Gene3D" id="3.10.350.10">
    <property type="entry name" value="LysM domain"/>
    <property type="match status" value="1"/>
</dbReference>
<evidence type="ECO:0000259" key="3">
    <source>
        <dbReference type="PROSITE" id="PS51782"/>
    </source>
</evidence>
<gene>
    <name evidence="4" type="ORF">HW423_08965</name>
</gene>
<keyword evidence="5" id="KW-1185">Reference proteome</keyword>
<comment type="caution">
    <text evidence="4">The sequence shown here is derived from an EMBL/GenBank/DDBJ whole genome shotgun (WGS) entry which is preliminary data.</text>
</comment>
<reference evidence="4 5" key="1">
    <citation type="submission" date="2020-06" db="EMBL/GenBank/DDBJ databases">
        <title>Reclassification of Facklamia ignava, Facklamia soureckii and Facklami tabacinasalis as Falseniella iganva gen. nov., comb. nov., Hutsoniella ignava gen. nov., comb. nov., and Ruoffia tabacinasalis gen. nov., comb. nov and description of Ruoffia haltotolerans sp. nov., isolated from hypersaline Inland Sea of Qatar.</title>
        <authorList>
            <person name="Fotedar R."/>
            <person name="Sankaranarayanan K."/>
            <person name="Lawson P."/>
            <person name="Caldwell M."/>
            <person name="Zeyara A."/>
            <person name="Al Malki A."/>
            <person name="Ali M."/>
        </authorList>
    </citation>
    <scope>NUCLEOTIDE SEQUENCE [LARGE SCALE GENOMIC DNA]</scope>
    <source>
        <strain evidence="4 5">INB8</strain>
    </source>
</reference>
<dbReference type="PROSITE" id="PS00430">
    <property type="entry name" value="TONB_DEPENDENT_REC_1"/>
    <property type="match status" value="1"/>
</dbReference>
<dbReference type="InterPro" id="IPR010916">
    <property type="entry name" value="TonB_box_CS"/>
</dbReference>
<name>A0A839A874_9LACT</name>
<organism evidence="4 5">
    <name type="scientific">Ruoffia halotolerans</name>
    <dbReference type="NCBI Taxonomy" id="2748684"/>
    <lineage>
        <taxon>Bacteria</taxon>
        <taxon>Bacillati</taxon>
        <taxon>Bacillota</taxon>
        <taxon>Bacilli</taxon>
        <taxon>Lactobacillales</taxon>
        <taxon>Aerococcaceae</taxon>
        <taxon>Ruoffia</taxon>
    </lineage>
</organism>
<dbReference type="SUPFAM" id="SSF54106">
    <property type="entry name" value="LysM domain"/>
    <property type="match status" value="1"/>
</dbReference>
<dbReference type="CDD" id="cd00118">
    <property type="entry name" value="LysM"/>
    <property type="match status" value="1"/>
</dbReference>
<dbReference type="EMBL" id="JACAOA010000026">
    <property type="protein sequence ID" value="MBA5729913.1"/>
    <property type="molecule type" value="Genomic_DNA"/>
</dbReference>
<feature type="domain" description="LysM" evidence="3">
    <location>
        <begin position="58"/>
        <end position="102"/>
    </location>
</feature>
<keyword evidence="2" id="KW-0732">Signal</keyword>
<evidence type="ECO:0000256" key="2">
    <source>
        <dbReference type="SAM" id="SignalP"/>
    </source>
</evidence>
<feature type="chain" id="PRO_5038962159" evidence="2">
    <location>
        <begin position="21"/>
        <end position="407"/>
    </location>
</feature>
<dbReference type="SMART" id="SM00257">
    <property type="entry name" value="LysM"/>
    <property type="match status" value="1"/>
</dbReference>
<evidence type="ECO:0000313" key="4">
    <source>
        <dbReference type="EMBL" id="MBA5729913.1"/>
    </source>
</evidence>
<evidence type="ECO:0000256" key="1">
    <source>
        <dbReference type="SAM" id="MobiDB-lite"/>
    </source>
</evidence>
<dbReference type="Proteomes" id="UP000571018">
    <property type="component" value="Unassembled WGS sequence"/>
</dbReference>
<dbReference type="InterPro" id="IPR018392">
    <property type="entry name" value="LysM"/>
</dbReference>
<dbReference type="PROSITE" id="PS51782">
    <property type="entry name" value="LYSM"/>
    <property type="match status" value="1"/>
</dbReference>
<evidence type="ECO:0000313" key="5">
    <source>
        <dbReference type="Proteomes" id="UP000571018"/>
    </source>
</evidence>
<dbReference type="AlphaFoldDB" id="A0A839A874"/>
<dbReference type="InterPro" id="IPR036779">
    <property type="entry name" value="LysM_dom_sf"/>
</dbReference>
<feature type="region of interest" description="Disordered" evidence="1">
    <location>
        <begin position="276"/>
        <end position="303"/>
    </location>
</feature>
<feature type="compositionally biased region" description="Acidic residues" evidence="1">
    <location>
        <begin position="290"/>
        <end position="302"/>
    </location>
</feature>